<feature type="compositionally biased region" description="Basic and acidic residues" evidence="1">
    <location>
        <begin position="13"/>
        <end position="23"/>
    </location>
</feature>
<name>A0ABS6BB09_9NOCA</name>
<protein>
    <submittedName>
        <fullName evidence="2">Uncharacterized protein</fullName>
    </submittedName>
</protein>
<accession>A0ABS6BB09</accession>
<organism evidence="2 3">
    <name type="scientific">Nocardia albiluteola</name>
    <dbReference type="NCBI Taxonomy" id="2842303"/>
    <lineage>
        <taxon>Bacteria</taxon>
        <taxon>Bacillati</taxon>
        <taxon>Actinomycetota</taxon>
        <taxon>Actinomycetes</taxon>
        <taxon>Mycobacteriales</taxon>
        <taxon>Nocardiaceae</taxon>
        <taxon>Nocardia</taxon>
    </lineage>
</organism>
<evidence type="ECO:0000313" key="3">
    <source>
        <dbReference type="Proteomes" id="UP000733379"/>
    </source>
</evidence>
<sequence length="75" mass="8456">MTGRQTLGVQNIEARDGHLDLRRLTGSQDESTAEQRSGHDSAEATLNLDQHPDIFYPTGDTGCRYPRCELPRRLM</sequence>
<dbReference type="RefSeq" id="WP_215923032.1">
    <property type="nucleotide sequence ID" value="NZ_JAHKNI010000017.1"/>
</dbReference>
<comment type="caution">
    <text evidence="2">The sequence shown here is derived from an EMBL/GenBank/DDBJ whole genome shotgun (WGS) entry which is preliminary data.</text>
</comment>
<gene>
    <name evidence="2" type="ORF">KO481_36240</name>
</gene>
<dbReference type="Proteomes" id="UP000733379">
    <property type="component" value="Unassembled WGS sequence"/>
</dbReference>
<proteinExistence type="predicted"/>
<evidence type="ECO:0000313" key="2">
    <source>
        <dbReference type="EMBL" id="MBU3066960.1"/>
    </source>
</evidence>
<feature type="region of interest" description="Disordered" evidence="1">
    <location>
        <begin position="1"/>
        <end position="53"/>
    </location>
</feature>
<keyword evidence="3" id="KW-1185">Reference proteome</keyword>
<reference evidence="2 3" key="1">
    <citation type="submission" date="2021-06" db="EMBL/GenBank/DDBJ databases">
        <title>Actinomycetes sequencing.</title>
        <authorList>
            <person name="Shan Q."/>
        </authorList>
    </citation>
    <scope>NUCLEOTIDE SEQUENCE [LARGE SCALE GENOMIC DNA]</scope>
    <source>
        <strain evidence="2 3">NEAU-G5</strain>
    </source>
</reference>
<dbReference type="EMBL" id="JAHKNI010000017">
    <property type="protein sequence ID" value="MBU3066960.1"/>
    <property type="molecule type" value="Genomic_DNA"/>
</dbReference>
<evidence type="ECO:0000256" key="1">
    <source>
        <dbReference type="SAM" id="MobiDB-lite"/>
    </source>
</evidence>